<dbReference type="EMBL" id="CP073344">
    <property type="protein sequence ID" value="UTW02813.1"/>
    <property type="molecule type" value="Genomic_DNA"/>
</dbReference>
<evidence type="ECO:0000259" key="6">
    <source>
        <dbReference type="Pfam" id="PF14464"/>
    </source>
</evidence>
<proteinExistence type="predicted"/>
<keyword evidence="2" id="KW-0479">Metal-binding</keyword>
<gene>
    <name evidence="7" type="ORF">KDX31_15915</name>
</gene>
<evidence type="ECO:0000256" key="3">
    <source>
        <dbReference type="ARBA" id="ARBA00022801"/>
    </source>
</evidence>
<dbReference type="InterPro" id="IPR028090">
    <property type="entry name" value="JAB_dom_prok"/>
</dbReference>
<keyword evidence="4" id="KW-0862">Zinc</keyword>
<dbReference type="SUPFAM" id="SSF102712">
    <property type="entry name" value="JAB1/MPN domain"/>
    <property type="match status" value="1"/>
</dbReference>
<dbReference type="Proteomes" id="UP001059950">
    <property type="component" value="Chromosome"/>
</dbReference>
<evidence type="ECO:0000313" key="7">
    <source>
        <dbReference type="EMBL" id="UTW02813.1"/>
    </source>
</evidence>
<accession>A0ABY5GST0</accession>
<keyword evidence="8" id="KW-1185">Reference proteome</keyword>
<keyword evidence="1" id="KW-0645">Protease</keyword>
<keyword evidence="5" id="KW-0482">Metalloprotease</keyword>
<evidence type="ECO:0000256" key="4">
    <source>
        <dbReference type="ARBA" id="ARBA00022833"/>
    </source>
</evidence>
<reference evidence="7" key="1">
    <citation type="submission" date="2021-04" db="EMBL/GenBank/DDBJ databases">
        <title>Oceanospirillales bacteria with DddD are important DMSP degraders in coastal seawater.</title>
        <authorList>
            <person name="Liu J."/>
        </authorList>
    </citation>
    <scope>NUCLEOTIDE SEQUENCE</scope>
    <source>
        <strain evidence="7">GY6</strain>
    </source>
</reference>
<evidence type="ECO:0000313" key="8">
    <source>
        <dbReference type="Proteomes" id="UP001059950"/>
    </source>
</evidence>
<protein>
    <submittedName>
        <fullName evidence="7">Mov34/MPN/PAD-1 family protein</fullName>
    </submittedName>
</protein>
<name>A0ABY5GST0_9GAMM</name>
<sequence length="165" mass="19013">MEYSPNKLWLPKELHDEIISEIEHWHPYETGGVLMGYTGSNGDVVVTYLIPCGENSVHKRMSFEPDQEFQLQKISKIYTESSGNITYLGDWHSHPKSTSELSSADKRTLTKVALTKASKCPYPVMMIFAEIPSRWTVNVVRFVKGRRSIWPFSYCNYEKIDCVID</sequence>
<evidence type="ECO:0000256" key="2">
    <source>
        <dbReference type="ARBA" id="ARBA00022723"/>
    </source>
</evidence>
<organism evidence="7 8">
    <name type="scientific">Amphritea atlantica</name>
    <dbReference type="NCBI Taxonomy" id="355243"/>
    <lineage>
        <taxon>Bacteria</taxon>
        <taxon>Pseudomonadati</taxon>
        <taxon>Pseudomonadota</taxon>
        <taxon>Gammaproteobacteria</taxon>
        <taxon>Oceanospirillales</taxon>
        <taxon>Oceanospirillaceae</taxon>
        <taxon>Amphritea</taxon>
    </lineage>
</organism>
<feature type="domain" description="JAB" evidence="6">
    <location>
        <begin position="11"/>
        <end position="129"/>
    </location>
</feature>
<dbReference type="Gene3D" id="3.40.140.10">
    <property type="entry name" value="Cytidine Deaminase, domain 2"/>
    <property type="match status" value="1"/>
</dbReference>
<keyword evidence="3" id="KW-0378">Hydrolase</keyword>
<evidence type="ECO:0000256" key="1">
    <source>
        <dbReference type="ARBA" id="ARBA00022670"/>
    </source>
</evidence>
<evidence type="ECO:0000256" key="5">
    <source>
        <dbReference type="ARBA" id="ARBA00023049"/>
    </source>
</evidence>
<dbReference type="Pfam" id="PF14464">
    <property type="entry name" value="Prok-JAB"/>
    <property type="match status" value="1"/>
</dbReference>